<dbReference type="EMBL" id="BLXT01003887">
    <property type="protein sequence ID" value="GFO07563.1"/>
    <property type="molecule type" value="Genomic_DNA"/>
</dbReference>
<dbReference type="AlphaFoldDB" id="A0AAV4AL83"/>
<protein>
    <submittedName>
        <fullName evidence="1">Uncharacterized protein</fullName>
    </submittedName>
</protein>
<accession>A0AAV4AL83</accession>
<keyword evidence="2" id="KW-1185">Reference proteome</keyword>
<feature type="non-terminal residue" evidence="1">
    <location>
        <position position="79"/>
    </location>
</feature>
<sequence length="79" mass="8786">MEWEAEKADYVYSDEIYGTRTVYHVLGRGFMRSEDLKKCVGGTRANALALDLQGSLPPGFEFANGARLNGKQKSEISKL</sequence>
<evidence type="ECO:0000313" key="1">
    <source>
        <dbReference type="EMBL" id="GFO07563.1"/>
    </source>
</evidence>
<dbReference type="Proteomes" id="UP000735302">
    <property type="component" value="Unassembled WGS sequence"/>
</dbReference>
<comment type="caution">
    <text evidence="1">The sequence shown here is derived from an EMBL/GenBank/DDBJ whole genome shotgun (WGS) entry which is preliminary data.</text>
</comment>
<name>A0AAV4AL83_9GAST</name>
<reference evidence="1 2" key="1">
    <citation type="journal article" date="2021" name="Elife">
        <title>Chloroplast acquisition without the gene transfer in kleptoplastic sea slugs, Plakobranchus ocellatus.</title>
        <authorList>
            <person name="Maeda T."/>
            <person name="Takahashi S."/>
            <person name="Yoshida T."/>
            <person name="Shimamura S."/>
            <person name="Takaki Y."/>
            <person name="Nagai Y."/>
            <person name="Toyoda A."/>
            <person name="Suzuki Y."/>
            <person name="Arimoto A."/>
            <person name="Ishii H."/>
            <person name="Satoh N."/>
            <person name="Nishiyama T."/>
            <person name="Hasebe M."/>
            <person name="Maruyama T."/>
            <person name="Minagawa J."/>
            <person name="Obokata J."/>
            <person name="Shigenobu S."/>
        </authorList>
    </citation>
    <scope>NUCLEOTIDE SEQUENCE [LARGE SCALE GENOMIC DNA]</scope>
</reference>
<proteinExistence type="predicted"/>
<gene>
    <name evidence="1" type="ORF">PoB_003406800</name>
</gene>
<organism evidence="1 2">
    <name type="scientific">Plakobranchus ocellatus</name>
    <dbReference type="NCBI Taxonomy" id="259542"/>
    <lineage>
        <taxon>Eukaryota</taxon>
        <taxon>Metazoa</taxon>
        <taxon>Spiralia</taxon>
        <taxon>Lophotrochozoa</taxon>
        <taxon>Mollusca</taxon>
        <taxon>Gastropoda</taxon>
        <taxon>Heterobranchia</taxon>
        <taxon>Euthyneura</taxon>
        <taxon>Panpulmonata</taxon>
        <taxon>Sacoglossa</taxon>
        <taxon>Placobranchoidea</taxon>
        <taxon>Plakobranchidae</taxon>
        <taxon>Plakobranchus</taxon>
    </lineage>
</organism>
<evidence type="ECO:0000313" key="2">
    <source>
        <dbReference type="Proteomes" id="UP000735302"/>
    </source>
</evidence>